<dbReference type="PANTHER" id="PTHR30629">
    <property type="entry name" value="PROPHAGE INTEGRASE"/>
    <property type="match status" value="1"/>
</dbReference>
<dbReference type="InterPro" id="IPR002104">
    <property type="entry name" value="Integrase_catalytic"/>
</dbReference>
<feature type="domain" description="Core-binding (CB)" evidence="7">
    <location>
        <begin position="14"/>
        <end position="95"/>
    </location>
</feature>
<evidence type="ECO:0000256" key="2">
    <source>
        <dbReference type="ARBA" id="ARBA00022908"/>
    </source>
</evidence>
<dbReference type="InterPro" id="IPR044068">
    <property type="entry name" value="CB"/>
</dbReference>
<name>A0A2V4DY65_9GAMM</name>
<dbReference type="PROSITE" id="PS51900">
    <property type="entry name" value="CB"/>
    <property type="match status" value="1"/>
</dbReference>
<evidence type="ECO:0000256" key="3">
    <source>
        <dbReference type="ARBA" id="ARBA00023125"/>
    </source>
</evidence>
<dbReference type="SUPFAM" id="SSF56349">
    <property type="entry name" value="DNA breaking-rejoining enzymes"/>
    <property type="match status" value="1"/>
</dbReference>
<evidence type="ECO:0000259" key="6">
    <source>
        <dbReference type="PROSITE" id="PS51898"/>
    </source>
</evidence>
<dbReference type="GO" id="GO:0006310">
    <property type="term" value="P:DNA recombination"/>
    <property type="evidence" value="ECO:0007669"/>
    <property type="project" value="UniProtKB-KW"/>
</dbReference>
<dbReference type="InterPro" id="IPR050808">
    <property type="entry name" value="Phage_Integrase"/>
</dbReference>
<dbReference type="GO" id="GO:0015074">
    <property type="term" value="P:DNA integration"/>
    <property type="evidence" value="ECO:0007669"/>
    <property type="project" value="UniProtKB-KW"/>
</dbReference>
<protein>
    <submittedName>
        <fullName evidence="8">Integrase</fullName>
    </submittedName>
</protein>
<dbReference type="EMBL" id="QGLP01000004">
    <property type="protein sequence ID" value="PXZ05772.1"/>
    <property type="molecule type" value="Genomic_DNA"/>
</dbReference>
<dbReference type="Gene3D" id="1.10.443.10">
    <property type="entry name" value="Intergrase catalytic core"/>
    <property type="match status" value="1"/>
</dbReference>
<dbReference type="PANTHER" id="PTHR30629:SF2">
    <property type="entry name" value="PROPHAGE INTEGRASE INTS-RELATED"/>
    <property type="match status" value="1"/>
</dbReference>
<comment type="caution">
    <text evidence="8">The sequence shown here is derived from an EMBL/GenBank/DDBJ whole genome shotgun (WGS) entry which is preliminary data.</text>
</comment>
<dbReference type="InterPro" id="IPR013762">
    <property type="entry name" value="Integrase-like_cat_sf"/>
</dbReference>
<feature type="domain" description="Tyr recombinase" evidence="6">
    <location>
        <begin position="115"/>
        <end position="291"/>
    </location>
</feature>
<evidence type="ECO:0000256" key="5">
    <source>
        <dbReference type="PROSITE-ProRule" id="PRU01248"/>
    </source>
</evidence>
<evidence type="ECO:0000313" key="8">
    <source>
        <dbReference type="EMBL" id="PXZ05772.1"/>
    </source>
</evidence>
<dbReference type="Proteomes" id="UP000247483">
    <property type="component" value="Unassembled WGS sequence"/>
</dbReference>
<gene>
    <name evidence="8" type="ORF">DKK79_03605</name>
</gene>
<accession>A0A2V4DY65</accession>
<evidence type="ECO:0000256" key="1">
    <source>
        <dbReference type="ARBA" id="ARBA00008857"/>
    </source>
</evidence>
<keyword evidence="3 5" id="KW-0238">DNA-binding</keyword>
<evidence type="ECO:0000259" key="7">
    <source>
        <dbReference type="PROSITE" id="PS51900"/>
    </source>
</evidence>
<proteinExistence type="inferred from homology"/>
<sequence>MFFLSKLFQSNKLKTVNLWLEEYVKILAERKLKPKTREIKAYLIKVIRREIGEQLVKVITPADIAKIIKIYTDQDKAPSAKNMYHLLTDVFREAYAQGWNDKNPVDPIKCPKVVVKRSRMTLNEFKKILNEAEKTDNKVMHKAMMLALVTGQRRSDIAVMKKSNVKRNHLLIDQYKTGAKIALPVKLECKKIGMSLRDIIDSSKNDYLISINNKPIKLESITKQFAQLRDRTFKRSYWTGTPTTFHEIRSLAERLYREQNIDTMTLLGHKSQQMTDKYNDNRGREYKKLKVSKSTYL</sequence>
<dbReference type="InterPro" id="IPR010998">
    <property type="entry name" value="Integrase_recombinase_N"/>
</dbReference>
<dbReference type="PROSITE" id="PS51898">
    <property type="entry name" value="TYR_RECOMBINASE"/>
    <property type="match status" value="1"/>
</dbReference>
<dbReference type="RefSeq" id="WP_110422877.1">
    <property type="nucleotide sequence ID" value="NZ_QGLP01000004.1"/>
</dbReference>
<organism evidence="8 9">
    <name type="scientific">Gilliamella apicola</name>
    <dbReference type="NCBI Taxonomy" id="1196095"/>
    <lineage>
        <taxon>Bacteria</taxon>
        <taxon>Pseudomonadati</taxon>
        <taxon>Pseudomonadota</taxon>
        <taxon>Gammaproteobacteria</taxon>
        <taxon>Orbales</taxon>
        <taxon>Orbaceae</taxon>
        <taxon>Gilliamella</taxon>
    </lineage>
</organism>
<evidence type="ECO:0000256" key="4">
    <source>
        <dbReference type="ARBA" id="ARBA00023172"/>
    </source>
</evidence>
<dbReference type="Pfam" id="PF22022">
    <property type="entry name" value="Phage_int_M"/>
    <property type="match status" value="1"/>
</dbReference>
<keyword evidence="4" id="KW-0233">DNA recombination</keyword>
<dbReference type="Gene3D" id="1.10.150.130">
    <property type="match status" value="1"/>
</dbReference>
<dbReference type="AlphaFoldDB" id="A0A2V4DY65"/>
<comment type="similarity">
    <text evidence="1">Belongs to the 'phage' integrase family.</text>
</comment>
<reference evidence="8 9" key="1">
    <citation type="submission" date="2018-05" db="EMBL/GenBank/DDBJ databases">
        <title>Reference genomes for bee gut microbiota database.</title>
        <authorList>
            <person name="Ellegaard K.M."/>
        </authorList>
    </citation>
    <scope>NUCLEOTIDE SEQUENCE [LARGE SCALE GENOMIC DNA]</scope>
    <source>
        <strain evidence="8 9">ESL0177</strain>
    </source>
</reference>
<keyword evidence="2" id="KW-0229">DNA integration</keyword>
<dbReference type="InterPro" id="IPR053876">
    <property type="entry name" value="Phage_int_M"/>
</dbReference>
<dbReference type="InterPro" id="IPR011010">
    <property type="entry name" value="DNA_brk_join_enz"/>
</dbReference>
<dbReference type="GO" id="GO:0003677">
    <property type="term" value="F:DNA binding"/>
    <property type="evidence" value="ECO:0007669"/>
    <property type="project" value="UniProtKB-UniRule"/>
</dbReference>
<dbReference type="Pfam" id="PF00589">
    <property type="entry name" value="Phage_integrase"/>
    <property type="match status" value="1"/>
</dbReference>
<evidence type="ECO:0000313" key="9">
    <source>
        <dbReference type="Proteomes" id="UP000247483"/>
    </source>
</evidence>